<keyword evidence="3" id="KW-1185">Reference proteome</keyword>
<dbReference type="Proteomes" id="UP000228531">
    <property type="component" value="Unassembled WGS sequence"/>
</dbReference>
<feature type="transmembrane region" description="Helical" evidence="1">
    <location>
        <begin position="24"/>
        <end position="47"/>
    </location>
</feature>
<proteinExistence type="predicted"/>
<gene>
    <name evidence="2" type="ORF">BC777_3541</name>
</gene>
<keyword evidence="1" id="KW-1133">Transmembrane helix</keyword>
<name>A0A2M8W0N0_9RHOB</name>
<organism evidence="2 3">
    <name type="scientific">Yoonia maricola</name>
    <dbReference type="NCBI Taxonomy" id="420999"/>
    <lineage>
        <taxon>Bacteria</taxon>
        <taxon>Pseudomonadati</taxon>
        <taxon>Pseudomonadota</taxon>
        <taxon>Alphaproteobacteria</taxon>
        <taxon>Rhodobacterales</taxon>
        <taxon>Paracoccaceae</taxon>
        <taxon>Yoonia</taxon>
    </lineage>
</organism>
<evidence type="ECO:0000313" key="3">
    <source>
        <dbReference type="Proteomes" id="UP000228531"/>
    </source>
</evidence>
<evidence type="ECO:0000313" key="2">
    <source>
        <dbReference type="EMBL" id="PJI84481.1"/>
    </source>
</evidence>
<accession>A0A2M8W0N0</accession>
<dbReference type="AlphaFoldDB" id="A0A2M8W0N0"/>
<dbReference type="EMBL" id="PGTY01000004">
    <property type="protein sequence ID" value="PJI84481.1"/>
    <property type="molecule type" value="Genomic_DNA"/>
</dbReference>
<comment type="caution">
    <text evidence="2">The sequence shown here is derived from an EMBL/GenBank/DDBJ whole genome shotgun (WGS) entry which is preliminary data.</text>
</comment>
<sequence length="63" mass="6907">MKGMTMSASNTNLEKQARRHRGPLIGIVFALVWAAVLFAGFTIWTAYQADNPTAESPAAYFSE</sequence>
<evidence type="ECO:0000256" key="1">
    <source>
        <dbReference type="SAM" id="Phobius"/>
    </source>
</evidence>
<dbReference type="RefSeq" id="WP_100369482.1">
    <property type="nucleotide sequence ID" value="NZ_PGTY01000004.1"/>
</dbReference>
<protein>
    <submittedName>
        <fullName evidence="2">Uncharacterized protein</fullName>
    </submittedName>
</protein>
<keyword evidence="1" id="KW-0812">Transmembrane</keyword>
<keyword evidence="1" id="KW-0472">Membrane</keyword>
<reference evidence="2 3" key="1">
    <citation type="submission" date="2017-11" db="EMBL/GenBank/DDBJ databases">
        <title>Genomic Encyclopedia of Archaeal and Bacterial Type Strains, Phase II (KMG-II): From Individual Species to Whole Genera.</title>
        <authorList>
            <person name="Goeker M."/>
        </authorList>
    </citation>
    <scope>NUCLEOTIDE SEQUENCE [LARGE SCALE GENOMIC DNA]</scope>
    <source>
        <strain evidence="2 3">DSM 29128</strain>
    </source>
</reference>